<keyword evidence="2" id="KW-1185">Reference proteome</keyword>
<proteinExistence type="predicted"/>
<evidence type="ECO:0000313" key="1">
    <source>
        <dbReference type="EMBL" id="RXH71353.1"/>
    </source>
</evidence>
<dbReference type="Proteomes" id="UP000290289">
    <property type="component" value="Chromosome 16"/>
</dbReference>
<dbReference type="GO" id="GO:0009507">
    <property type="term" value="C:chloroplast"/>
    <property type="evidence" value="ECO:0007669"/>
    <property type="project" value="TreeGrafter"/>
</dbReference>
<sequence length="131" mass="13945">MFNPLATKAATICLTIFGPGGPFSFDAWKKQQRKSNSSKKDSNHEALGNEWLQSGSCLIAKLYGAVSSVILLVAKVLQPPPGMKLKCPPAALSQTVFAKNLRPQPLPAKVLVIRSMGMAVNVPLGITPLSC</sequence>
<gene>
    <name evidence="1" type="ORF">DVH24_018708</name>
</gene>
<reference evidence="1 2" key="1">
    <citation type="submission" date="2018-10" db="EMBL/GenBank/DDBJ databases">
        <title>A high-quality apple genome assembly.</title>
        <authorList>
            <person name="Hu J."/>
        </authorList>
    </citation>
    <scope>NUCLEOTIDE SEQUENCE [LARGE SCALE GENOMIC DNA]</scope>
    <source>
        <strain evidence="2">cv. HFTH1</strain>
        <tissue evidence="1">Young leaf</tissue>
    </source>
</reference>
<protein>
    <submittedName>
        <fullName evidence="1">Uncharacterized protein</fullName>
    </submittedName>
</protein>
<name>A0A498HR72_MALDO</name>
<evidence type="ECO:0000313" key="2">
    <source>
        <dbReference type="Proteomes" id="UP000290289"/>
    </source>
</evidence>
<organism evidence="1 2">
    <name type="scientific">Malus domestica</name>
    <name type="common">Apple</name>
    <name type="synonym">Pyrus malus</name>
    <dbReference type="NCBI Taxonomy" id="3750"/>
    <lineage>
        <taxon>Eukaryota</taxon>
        <taxon>Viridiplantae</taxon>
        <taxon>Streptophyta</taxon>
        <taxon>Embryophyta</taxon>
        <taxon>Tracheophyta</taxon>
        <taxon>Spermatophyta</taxon>
        <taxon>Magnoliopsida</taxon>
        <taxon>eudicotyledons</taxon>
        <taxon>Gunneridae</taxon>
        <taxon>Pentapetalae</taxon>
        <taxon>rosids</taxon>
        <taxon>fabids</taxon>
        <taxon>Rosales</taxon>
        <taxon>Rosaceae</taxon>
        <taxon>Amygdaloideae</taxon>
        <taxon>Maleae</taxon>
        <taxon>Malus</taxon>
    </lineage>
</organism>
<dbReference type="EMBL" id="RDQH01000342">
    <property type="protein sequence ID" value="RXH71353.1"/>
    <property type="molecule type" value="Genomic_DNA"/>
</dbReference>
<comment type="caution">
    <text evidence="1">The sequence shown here is derived from an EMBL/GenBank/DDBJ whole genome shotgun (WGS) entry which is preliminary data.</text>
</comment>
<accession>A0A498HR72</accession>
<dbReference type="PANTHER" id="PTHR31033">
    <property type="entry name" value="PROTEIN, PUTATIVE-RELATED"/>
    <property type="match status" value="1"/>
</dbReference>
<dbReference type="AlphaFoldDB" id="A0A498HR72"/>
<dbReference type="PANTHER" id="PTHR31033:SF21">
    <property type="entry name" value="TRANSMEMBRANE PROTEIN"/>
    <property type="match status" value="1"/>
</dbReference>